<feature type="coiled-coil region" evidence="11">
    <location>
        <begin position="73"/>
        <end position="131"/>
    </location>
</feature>
<keyword evidence="7" id="KW-1005">Bacterial flagellum biogenesis</keyword>
<dbReference type="KEGG" id="nhl:Nhal_2349"/>
<proteinExistence type="inferred from homology"/>
<keyword evidence="10" id="KW-1006">Bacterial flagellum protein export</keyword>
<keyword evidence="8" id="KW-0653">Protein transport</keyword>
<accession>D5BV87</accession>
<dbReference type="GO" id="GO:0005886">
    <property type="term" value="C:plasma membrane"/>
    <property type="evidence" value="ECO:0007669"/>
    <property type="project" value="UniProtKB-SubCell"/>
</dbReference>
<evidence type="ECO:0000256" key="11">
    <source>
        <dbReference type="SAM" id="Coils"/>
    </source>
</evidence>
<dbReference type="HOGENOM" id="CLU_119965_1_1_6"/>
<dbReference type="GO" id="GO:0006935">
    <property type="term" value="P:chemotaxis"/>
    <property type="evidence" value="ECO:0007669"/>
    <property type="project" value="UniProtKB-KW"/>
</dbReference>
<keyword evidence="9" id="KW-0472">Membrane</keyword>
<keyword evidence="12" id="KW-0282">Flagellum</keyword>
<dbReference type="InterPro" id="IPR052570">
    <property type="entry name" value="FliJ"/>
</dbReference>
<keyword evidence="5" id="KW-1003">Cell membrane</keyword>
<protein>
    <recommendedName>
        <fullName evidence="3">Flagellar FliJ protein</fullName>
    </recommendedName>
</protein>
<evidence type="ECO:0000256" key="1">
    <source>
        <dbReference type="ARBA" id="ARBA00004413"/>
    </source>
</evidence>
<evidence type="ECO:0000256" key="5">
    <source>
        <dbReference type="ARBA" id="ARBA00022475"/>
    </source>
</evidence>
<dbReference type="GO" id="GO:0003774">
    <property type="term" value="F:cytoskeletal motor activity"/>
    <property type="evidence" value="ECO:0007669"/>
    <property type="project" value="InterPro"/>
</dbReference>
<evidence type="ECO:0000313" key="12">
    <source>
        <dbReference type="EMBL" id="ADE15437.1"/>
    </source>
</evidence>
<dbReference type="Proteomes" id="UP000001844">
    <property type="component" value="Chromosome"/>
</dbReference>
<dbReference type="GO" id="GO:0044781">
    <property type="term" value="P:bacterial-type flagellum organization"/>
    <property type="evidence" value="ECO:0007669"/>
    <property type="project" value="UniProtKB-KW"/>
</dbReference>
<dbReference type="STRING" id="472759.Nhal_2349"/>
<reference evidence="13" key="1">
    <citation type="submission" date="2010-04" db="EMBL/GenBank/DDBJ databases">
        <title>Complete genome sequence of Nitrosococcus halophilus Nc4, a salt-adapted, aerobic obligate ammonia-oxidizing sulfur purple bacterium.</title>
        <authorList>
            <consortium name="US DOE Joint Genome Institute"/>
            <person name="Campbell M.A."/>
            <person name="Malfatti S.A."/>
            <person name="Chain P.S.G."/>
            <person name="Heidelberg J.F."/>
            <person name="Ward B.B."/>
            <person name="Klotz M.G."/>
        </authorList>
    </citation>
    <scope>NUCLEOTIDE SEQUENCE [LARGE SCALE GENOMIC DNA]</scope>
    <source>
        <strain evidence="13">Nc4</strain>
    </source>
</reference>
<name>D5BV87_NITHN</name>
<dbReference type="InterPro" id="IPR012823">
    <property type="entry name" value="Flagell_FliJ"/>
</dbReference>
<comment type="similarity">
    <text evidence="2">Belongs to the FliJ family.</text>
</comment>
<gene>
    <name evidence="12" type="ordered locus">Nhal_2349</name>
</gene>
<dbReference type="InterPro" id="IPR053716">
    <property type="entry name" value="Flag_assembly_chemotaxis_eff"/>
</dbReference>
<dbReference type="Gene3D" id="1.10.287.1700">
    <property type="match status" value="1"/>
</dbReference>
<evidence type="ECO:0000256" key="7">
    <source>
        <dbReference type="ARBA" id="ARBA00022795"/>
    </source>
</evidence>
<dbReference type="PRINTS" id="PR01004">
    <property type="entry name" value="FLGFLIJ"/>
</dbReference>
<comment type="subcellular location">
    <subcellularLocation>
        <location evidence="1">Cell membrane</location>
        <topology evidence="1">Peripheral membrane protein</topology>
        <orientation evidence="1">Cytoplasmic side</orientation>
    </subcellularLocation>
</comment>
<dbReference type="eggNOG" id="COG2882">
    <property type="taxonomic scope" value="Bacteria"/>
</dbReference>
<keyword evidence="4" id="KW-0813">Transport</keyword>
<dbReference type="AlphaFoldDB" id="D5BV87"/>
<dbReference type="EMBL" id="CP001798">
    <property type="protein sequence ID" value="ADE15437.1"/>
    <property type="molecule type" value="Genomic_DNA"/>
</dbReference>
<keyword evidence="6" id="KW-0145">Chemotaxis</keyword>
<dbReference type="OrthoDB" id="5772212at2"/>
<organism evidence="12 13">
    <name type="scientific">Nitrosococcus halophilus (strain Nc4)</name>
    <dbReference type="NCBI Taxonomy" id="472759"/>
    <lineage>
        <taxon>Bacteria</taxon>
        <taxon>Pseudomonadati</taxon>
        <taxon>Pseudomonadota</taxon>
        <taxon>Gammaproteobacteria</taxon>
        <taxon>Chromatiales</taxon>
        <taxon>Chromatiaceae</taxon>
        <taxon>Nitrosococcus</taxon>
    </lineage>
</organism>
<evidence type="ECO:0000256" key="8">
    <source>
        <dbReference type="ARBA" id="ARBA00022927"/>
    </source>
</evidence>
<dbReference type="InterPro" id="IPR018006">
    <property type="entry name" value="Flag_FliJ_proteobac"/>
</dbReference>
<sequence>MIRSHRLHSLLQVAEAQEQQAARGLGEAQRLFQQQQQQLEEMHRYREEYAQHFQTVGRNGVGVQQLQQLQSFLTQLDRAIGQQKQRLQQYLQQLEQTRNGWLEARSQVKALSKLEDRVRQEERCLAAHREQAEVDDRHQHCFKTEDGGKF</sequence>
<dbReference type="RefSeq" id="WP_013033299.1">
    <property type="nucleotide sequence ID" value="NC_013960.1"/>
</dbReference>
<evidence type="ECO:0000256" key="2">
    <source>
        <dbReference type="ARBA" id="ARBA00010004"/>
    </source>
</evidence>
<keyword evidence="11" id="KW-0175">Coiled coil</keyword>
<keyword evidence="13" id="KW-1185">Reference proteome</keyword>
<dbReference type="GO" id="GO:0071973">
    <property type="term" value="P:bacterial-type flagellum-dependent cell motility"/>
    <property type="evidence" value="ECO:0007669"/>
    <property type="project" value="InterPro"/>
</dbReference>
<evidence type="ECO:0000313" key="13">
    <source>
        <dbReference type="Proteomes" id="UP000001844"/>
    </source>
</evidence>
<dbReference type="Pfam" id="PF02050">
    <property type="entry name" value="FliJ"/>
    <property type="match status" value="1"/>
</dbReference>
<dbReference type="NCBIfam" id="TIGR02473">
    <property type="entry name" value="flagell_FliJ"/>
    <property type="match status" value="1"/>
</dbReference>
<keyword evidence="12" id="KW-0966">Cell projection</keyword>
<evidence type="ECO:0000256" key="10">
    <source>
        <dbReference type="ARBA" id="ARBA00023225"/>
    </source>
</evidence>
<evidence type="ECO:0000256" key="6">
    <source>
        <dbReference type="ARBA" id="ARBA00022500"/>
    </source>
</evidence>
<evidence type="ECO:0000256" key="3">
    <source>
        <dbReference type="ARBA" id="ARBA00020392"/>
    </source>
</evidence>
<keyword evidence="12" id="KW-0969">Cilium</keyword>
<dbReference type="GO" id="GO:0009288">
    <property type="term" value="C:bacterial-type flagellum"/>
    <property type="evidence" value="ECO:0007669"/>
    <property type="project" value="InterPro"/>
</dbReference>
<dbReference type="PANTHER" id="PTHR38786">
    <property type="entry name" value="FLAGELLAR FLIJ PROTEIN"/>
    <property type="match status" value="1"/>
</dbReference>
<evidence type="ECO:0000256" key="9">
    <source>
        <dbReference type="ARBA" id="ARBA00023136"/>
    </source>
</evidence>
<dbReference type="GO" id="GO:0015031">
    <property type="term" value="P:protein transport"/>
    <property type="evidence" value="ECO:0007669"/>
    <property type="project" value="UniProtKB-KW"/>
</dbReference>
<evidence type="ECO:0000256" key="4">
    <source>
        <dbReference type="ARBA" id="ARBA00022448"/>
    </source>
</evidence>
<dbReference type="PANTHER" id="PTHR38786:SF1">
    <property type="entry name" value="FLAGELLAR FLIJ PROTEIN"/>
    <property type="match status" value="1"/>
</dbReference>